<evidence type="ECO:0000256" key="2">
    <source>
        <dbReference type="SAM" id="SignalP"/>
    </source>
</evidence>
<evidence type="ECO:0000259" key="3">
    <source>
        <dbReference type="Pfam" id="PF15902"/>
    </source>
</evidence>
<sequence>MSSQTADFKVLRTLLVVLLSLLILSACSSSPAPEPTQPPQPTEAPEEGQTITLITPDAKNLVNKDTPKYQIQTRLTDFRLLTASAGLAWGVTKNELRIYMTKDNGETWANISPSANVQFLSNPVYSQEIFFTDLENGWIIRSAFGTTETVVLRTTDGGLSWKISSFPDANTISSIYFSSPSHGWLMTSWDINATKASKALYATADGGATWNMVMQNEQYNPKLPNHAIPMAGVTTGMIFKDTDRGFVTLQTGALPKIYTTKDGGATWSQGPEFLVNEQWRGCDKVITGEPEFFGNNSTSGWLPVACQKDKEASITYNGYFTANSGESWTFTSFGLGIQTGINRHLAPAFLNSQLGWALKGNLMYKTINAGATWTTLPASSVLQSKLLEYPEIVKLQFISKDVGWLLIEKKENRRSILLQTTNGGVSWRVM</sequence>
<dbReference type="Gene3D" id="2.130.10.10">
    <property type="entry name" value="YVTN repeat-like/Quinoprotein amine dehydrogenase"/>
    <property type="match status" value="2"/>
</dbReference>
<dbReference type="CDD" id="cd15482">
    <property type="entry name" value="Sialidase_non-viral"/>
    <property type="match status" value="1"/>
</dbReference>
<dbReference type="EMBL" id="MPTB01000016">
    <property type="protein sequence ID" value="OMD47348.1"/>
    <property type="molecule type" value="Genomic_DNA"/>
</dbReference>
<dbReference type="Proteomes" id="UP000187412">
    <property type="component" value="Unassembled WGS sequence"/>
</dbReference>
<proteinExistence type="predicted"/>
<keyword evidence="2" id="KW-0732">Signal</keyword>
<evidence type="ECO:0000313" key="5">
    <source>
        <dbReference type="Proteomes" id="UP000187412"/>
    </source>
</evidence>
<evidence type="ECO:0000256" key="1">
    <source>
        <dbReference type="ARBA" id="ARBA00022737"/>
    </source>
</evidence>
<feature type="chain" id="PRO_5045500927" description="Sortilin N-terminal domain-containing protein" evidence="2">
    <location>
        <begin position="33"/>
        <end position="430"/>
    </location>
</feature>
<dbReference type="RefSeq" id="WP_076111164.1">
    <property type="nucleotide sequence ID" value="NZ_MPTB01000016.1"/>
</dbReference>
<feature type="domain" description="Sortilin N-terminal" evidence="3">
    <location>
        <begin position="97"/>
        <end position="216"/>
    </location>
</feature>
<dbReference type="Pfam" id="PF15902">
    <property type="entry name" value="Sortilin-Vps10"/>
    <property type="match status" value="1"/>
</dbReference>
<dbReference type="SUPFAM" id="SSF110296">
    <property type="entry name" value="Oligoxyloglucan reducing end-specific cellobiohydrolase"/>
    <property type="match status" value="2"/>
</dbReference>
<protein>
    <recommendedName>
        <fullName evidence="3">Sortilin N-terminal domain-containing protein</fullName>
    </recommendedName>
</protein>
<dbReference type="PANTHER" id="PTHR47199:SF2">
    <property type="entry name" value="PHOTOSYSTEM II STABILITY_ASSEMBLY FACTOR HCF136, CHLOROPLASTIC"/>
    <property type="match status" value="1"/>
</dbReference>
<organism evidence="4 5">
    <name type="scientific">Paenibacillus borealis</name>
    <dbReference type="NCBI Taxonomy" id="160799"/>
    <lineage>
        <taxon>Bacteria</taxon>
        <taxon>Bacillati</taxon>
        <taxon>Bacillota</taxon>
        <taxon>Bacilli</taxon>
        <taxon>Bacillales</taxon>
        <taxon>Paenibacillaceae</taxon>
        <taxon>Paenibacillus</taxon>
    </lineage>
</organism>
<reference evidence="4 5" key="1">
    <citation type="submission" date="2016-10" db="EMBL/GenBank/DDBJ databases">
        <title>Paenibacillus species isolates.</title>
        <authorList>
            <person name="Beno S.M."/>
        </authorList>
    </citation>
    <scope>NUCLEOTIDE SEQUENCE [LARGE SCALE GENOMIC DNA]</scope>
    <source>
        <strain evidence="4 5">FSL H7-0744</strain>
    </source>
</reference>
<keyword evidence="1" id="KW-0677">Repeat</keyword>
<dbReference type="InterPro" id="IPR015943">
    <property type="entry name" value="WD40/YVTN_repeat-like_dom_sf"/>
</dbReference>
<accession>A0ABX3HCV0</accession>
<feature type="signal peptide" evidence="2">
    <location>
        <begin position="1"/>
        <end position="32"/>
    </location>
</feature>
<keyword evidence="5" id="KW-1185">Reference proteome</keyword>
<dbReference type="InterPro" id="IPR031778">
    <property type="entry name" value="Sortilin_N"/>
</dbReference>
<dbReference type="PANTHER" id="PTHR47199">
    <property type="entry name" value="PHOTOSYSTEM II STABILITY/ASSEMBLY FACTOR HCF136, CHLOROPLASTIC"/>
    <property type="match status" value="1"/>
</dbReference>
<gene>
    <name evidence="4" type="ORF">BSK56_14325</name>
</gene>
<comment type="caution">
    <text evidence="4">The sequence shown here is derived from an EMBL/GenBank/DDBJ whole genome shotgun (WGS) entry which is preliminary data.</text>
</comment>
<name>A0ABX3HCV0_PAEBO</name>
<evidence type="ECO:0000313" key="4">
    <source>
        <dbReference type="EMBL" id="OMD47348.1"/>
    </source>
</evidence>